<dbReference type="PANTHER" id="PTHR43318:SF2">
    <property type="entry name" value="UDP-N-ACETYLGLUCOSAMINE 4,6-DEHYDRATASE (INVERTING)"/>
    <property type="match status" value="1"/>
</dbReference>
<keyword evidence="4" id="KW-1185">Reference proteome</keyword>
<dbReference type="RefSeq" id="WP_010077067.1">
    <property type="nucleotide sequence ID" value="NC_014393.1"/>
</dbReference>
<dbReference type="EMBL" id="CP002160">
    <property type="protein sequence ID" value="ADL51712.1"/>
    <property type="molecule type" value="Genomic_DNA"/>
</dbReference>
<comment type="similarity">
    <text evidence="1">Belongs to the polysaccharide synthase family.</text>
</comment>
<dbReference type="InterPro" id="IPR051203">
    <property type="entry name" value="Polysaccharide_Synthase-Rel"/>
</dbReference>
<evidence type="ECO:0000313" key="4">
    <source>
        <dbReference type="Proteomes" id="UP000002730"/>
    </source>
</evidence>
<protein>
    <submittedName>
        <fullName evidence="3">Polysaccharide biosynthesis protein CapD</fullName>
    </submittedName>
</protein>
<reference evidence="3 4" key="1">
    <citation type="submission" date="2010-08" db="EMBL/GenBank/DDBJ databases">
        <title>Complete sequence of Clostridium cellulovorans 743B.</title>
        <authorList>
            <consortium name="US DOE Joint Genome Institute"/>
            <person name="Lucas S."/>
            <person name="Copeland A."/>
            <person name="Lapidus A."/>
            <person name="Cheng J.-F."/>
            <person name="Bruce D."/>
            <person name="Goodwin L."/>
            <person name="Pitluck S."/>
            <person name="Chertkov O."/>
            <person name="Detter J.C."/>
            <person name="Han C."/>
            <person name="Tapia R."/>
            <person name="Land M."/>
            <person name="Hauser L."/>
            <person name="Chang Y.-J."/>
            <person name="Jeffries C."/>
            <person name="Kyrpides N."/>
            <person name="Ivanova N."/>
            <person name="Mikhailova N."/>
            <person name="Hemme C.L."/>
            <person name="Woyke T."/>
        </authorList>
    </citation>
    <scope>NUCLEOTIDE SEQUENCE [LARGE SCALE GENOMIC DNA]</scope>
    <source>
        <strain evidence="4">ATCC 35296 / DSM 3052 / OCM 3 / 743B</strain>
    </source>
</reference>
<proteinExistence type="inferred from homology"/>
<dbReference type="STRING" id="573061.Clocel_1968"/>
<dbReference type="SUPFAM" id="SSF51735">
    <property type="entry name" value="NAD(P)-binding Rossmann-fold domains"/>
    <property type="match status" value="1"/>
</dbReference>
<dbReference type="AlphaFoldDB" id="D9SLY1"/>
<evidence type="ECO:0000256" key="1">
    <source>
        <dbReference type="ARBA" id="ARBA00007430"/>
    </source>
</evidence>
<dbReference type="PANTHER" id="PTHR43318">
    <property type="entry name" value="UDP-N-ACETYLGLUCOSAMINE 4,6-DEHYDRATASE"/>
    <property type="match status" value="1"/>
</dbReference>
<sequence>MWLSDKKILITGGTGTIGKALLNRLLLYDINHIYIFSRDEQKQESDLYYFKQNPKVSFIIGDIRNYDSINSALRGVDIVFHTAAMKIVGICENNPYESLTTNVIGTENIIKSATLNNVEKVIFTSSDKAANPTTVMGIGKLYSERLISQANYLMGNSTIFTTVRFGNVFGSRGCVLDLFKKQIQKQNFLTVTHPAMTRFICTIDDAVELLIKSSEIAIGGEIIIKKMPSIKIVDLAEVLIEYLAPKYSKDPKNIGIKITKKQASEKLFEELVTTHEAERAFEFDEYYSILPTIISDRQNIFNLSKGKPVLGEISSDNDVHLTKDELLAFLIKSQLI</sequence>
<evidence type="ECO:0000313" key="3">
    <source>
        <dbReference type="EMBL" id="ADL51712.1"/>
    </source>
</evidence>
<dbReference type="eggNOG" id="COG1086">
    <property type="taxonomic scope" value="Bacteria"/>
</dbReference>
<dbReference type="InterPro" id="IPR003869">
    <property type="entry name" value="Polysac_CapD-like"/>
</dbReference>
<organism evidence="3 4">
    <name type="scientific">Clostridium cellulovorans (strain ATCC 35296 / DSM 3052 / OCM 3 / 743B)</name>
    <dbReference type="NCBI Taxonomy" id="573061"/>
    <lineage>
        <taxon>Bacteria</taxon>
        <taxon>Bacillati</taxon>
        <taxon>Bacillota</taxon>
        <taxon>Clostridia</taxon>
        <taxon>Eubacteriales</taxon>
        <taxon>Clostridiaceae</taxon>
        <taxon>Clostridium</taxon>
    </lineage>
</organism>
<feature type="domain" description="Polysaccharide biosynthesis protein CapD-like" evidence="2">
    <location>
        <begin position="8"/>
        <end position="289"/>
    </location>
</feature>
<dbReference type="Pfam" id="PF02719">
    <property type="entry name" value="Polysacc_synt_2"/>
    <property type="match status" value="1"/>
</dbReference>
<name>D9SLY1_CLOC7</name>
<dbReference type="KEGG" id="ccb:Clocel_1968"/>
<evidence type="ECO:0000259" key="2">
    <source>
        <dbReference type="Pfam" id="PF02719"/>
    </source>
</evidence>
<dbReference type="HOGENOM" id="CLU_013560_4_1_9"/>
<dbReference type="Proteomes" id="UP000002730">
    <property type="component" value="Chromosome"/>
</dbReference>
<dbReference type="OrthoDB" id="9803111at2"/>
<gene>
    <name evidence="3" type="ordered locus">Clocel_1968</name>
</gene>
<accession>D9SLY1</accession>
<dbReference type="Gene3D" id="3.40.50.720">
    <property type="entry name" value="NAD(P)-binding Rossmann-like Domain"/>
    <property type="match status" value="1"/>
</dbReference>
<dbReference type="InterPro" id="IPR036291">
    <property type="entry name" value="NAD(P)-bd_dom_sf"/>
</dbReference>